<proteinExistence type="predicted"/>
<dbReference type="EMBL" id="BARW01020027">
    <property type="protein sequence ID" value="GAJ01582.1"/>
    <property type="molecule type" value="Genomic_DNA"/>
</dbReference>
<reference evidence="4" key="1">
    <citation type="journal article" date="2014" name="Front. Microbiol.">
        <title>High frequency of phylogenetically diverse reductive dehalogenase-homologous genes in deep subseafloor sedimentary metagenomes.</title>
        <authorList>
            <person name="Kawai M."/>
            <person name="Futagami T."/>
            <person name="Toyoda A."/>
            <person name="Takaki Y."/>
            <person name="Nishi S."/>
            <person name="Hori S."/>
            <person name="Arai W."/>
            <person name="Tsubouchi T."/>
            <person name="Morono Y."/>
            <person name="Uchiyama I."/>
            <person name="Ito T."/>
            <person name="Fujiyama A."/>
            <person name="Inagaki F."/>
            <person name="Takami H."/>
        </authorList>
    </citation>
    <scope>NUCLEOTIDE SEQUENCE</scope>
    <source>
        <strain evidence="4">Expedition CK06-06</strain>
    </source>
</reference>
<accession>X1UDD8</accession>
<evidence type="ECO:0000259" key="3">
    <source>
        <dbReference type="PROSITE" id="PS50853"/>
    </source>
</evidence>
<dbReference type="Gene3D" id="2.60.40.10">
    <property type="entry name" value="Immunoglobulins"/>
    <property type="match status" value="2"/>
</dbReference>
<dbReference type="InterPro" id="IPR014755">
    <property type="entry name" value="Cu-Rt/internalin_Ig-like"/>
</dbReference>
<protein>
    <recommendedName>
        <fullName evidence="3">Fibronectin type-III domain-containing protein</fullName>
    </recommendedName>
</protein>
<dbReference type="InterPro" id="IPR036116">
    <property type="entry name" value="FN3_sf"/>
</dbReference>
<feature type="non-terminal residue" evidence="4">
    <location>
        <position position="273"/>
    </location>
</feature>
<dbReference type="PROSITE" id="PS50853">
    <property type="entry name" value="FN3"/>
    <property type="match status" value="1"/>
</dbReference>
<dbReference type="Gene3D" id="2.60.40.1220">
    <property type="match status" value="1"/>
</dbReference>
<dbReference type="InterPro" id="IPR003961">
    <property type="entry name" value="FN3_dom"/>
</dbReference>
<gene>
    <name evidence="4" type="ORF">S12H4_33910</name>
</gene>
<keyword evidence="1" id="KW-0732">Signal</keyword>
<dbReference type="InterPro" id="IPR032812">
    <property type="entry name" value="SbsA_Ig"/>
</dbReference>
<feature type="region of interest" description="Disordered" evidence="2">
    <location>
        <begin position="175"/>
        <end position="232"/>
    </location>
</feature>
<dbReference type="InterPro" id="IPR013783">
    <property type="entry name" value="Ig-like_fold"/>
</dbReference>
<feature type="domain" description="Fibronectin type-III" evidence="3">
    <location>
        <begin position="1"/>
        <end position="74"/>
    </location>
</feature>
<evidence type="ECO:0000256" key="1">
    <source>
        <dbReference type="ARBA" id="ARBA00022729"/>
    </source>
</evidence>
<dbReference type="Pfam" id="PF22352">
    <property type="entry name" value="K319L-like_PKD"/>
    <property type="match status" value="1"/>
</dbReference>
<feature type="non-terminal residue" evidence="4">
    <location>
        <position position="1"/>
    </location>
</feature>
<dbReference type="AlphaFoldDB" id="X1UDD8"/>
<sequence length="273" mass="27895">NGASTTYYFEYGTTYGSTTTETDAGSGTEEVSVSADLTGLSEGTTYHFRLVATNSAGTDYGDDATFTTTTTAPTVSSTNPANNATDVDVNTTITATFSEAMDASTITTDSFLVNDGTINIAGTVTTVTQSGTVATFSPTTALDYSTTYTATITTGAKDLAGNALEADYTWSFTTASTPTTTTTTTTSTTTTSTTSSTTTTLPSNNPPTADAGPDQTVDEGVTVTLDGSNSSDPDNGIASYLWSQIVGSPVTLSDLTATRPTFITPPVDLNGTT</sequence>
<feature type="compositionally biased region" description="Low complexity" evidence="2">
    <location>
        <begin position="175"/>
        <end position="200"/>
    </location>
</feature>
<comment type="caution">
    <text evidence="4">The sequence shown here is derived from an EMBL/GenBank/DDBJ whole genome shotgun (WGS) entry which is preliminary data.</text>
</comment>
<organism evidence="4">
    <name type="scientific">marine sediment metagenome</name>
    <dbReference type="NCBI Taxonomy" id="412755"/>
    <lineage>
        <taxon>unclassified sequences</taxon>
        <taxon>metagenomes</taxon>
        <taxon>ecological metagenomes</taxon>
    </lineage>
</organism>
<evidence type="ECO:0000256" key="2">
    <source>
        <dbReference type="SAM" id="MobiDB-lite"/>
    </source>
</evidence>
<name>X1UDD8_9ZZZZ</name>
<dbReference type="SUPFAM" id="SSF49265">
    <property type="entry name" value="Fibronectin type III"/>
    <property type="match status" value="1"/>
</dbReference>
<dbReference type="Pfam" id="PF13205">
    <property type="entry name" value="Big_5"/>
    <property type="match status" value="1"/>
</dbReference>
<evidence type="ECO:0000313" key="4">
    <source>
        <dbReference type="EMBL" id="GAJ01582.1"/>
    </source>
</evidence>